<feature type="compositionally biased region" description="Basic and acidic residues" evidence="1">
    <location>
        <begin position="15"/>
        <end position="26"/>
    </location>
</feature>
<dbReference type="EMBL" id="RCHU01000459">
    <property type="protein sequence ID" value="TKS04510.1"/>
    <property type="molecule type" value="Genomic_DNA"/>
</dbReference>
<name>A0A4U5Q337_POPAL</name>
<evidence type="ECO:0000256" key="1">
    <source>
        <dbReference type="SAM" id="MobiDB-lite"/>
    </source>
</evidence>
<feature type="region of interest" description="Disordered" evidence="1">
    <location>
        <begin position="1"/>
        <end position="34"/>
    </location>
</feature>
<sequence>MAEAEKTGRNTIKGKMGDRKEAENKTSSKSKWPLIKHKKNLQITRLKENDLFTVQGCGANKAKTKTDPNSQMDSSSEPLVGGETVFYGSRNSVLADVAPAEGMVLHIHGDKCTLLEAWNVTKGVKYIFHSDACFA</sequence>
<protein>
    <submittedName>
        <fullName evidence="2">Uncharacterized protein</fullName>
    </submittedName>
</protein>
<evidence type="ECO:0000313" key="2">
    <source>
        <dbReference type="EMBL" id="TKS04510.1"/>
    </source>
</evidence>
<organism evidence="2">
    <name type="scientific">Populus alba</name>
    <name type="common">White poplar</name>
    <dbReference type="NCBI Taxonomy" id="43335"/>
    <lineage>
        <taxon>Eukaryota</taxon>
        <taxon>Viridiplantae</taxon>
        <taxon>Streptophyta</taxon>
        <taxon>Embryophyta</taxon>
        <taxon>Tracheophyta</taxon>
        <taxon>Spermatophyta</taxon>
        <taxon>Magnoliopsida</taxon>
        <taxon>eudicotyledons</taxon>
        <taxon>Gunneridae</taxon>
        <taxon>Pentapetalae</taxon>
        <taxon>rosids</taxon>
        <taxon>fabids</taxon>
        <taxon>Malpighiales</taxon>
        <taxon>Salicaceae</taxon>
        <taxon>Saliceae</taxon>
        <taxon>Populus</taxon>
    </lineage>
</organism>
<proteinExistence type="predicted"/>
<dbReference type="AlphaFoldDB" id="A0A4U5Q337"/>
<reference evidence="2" key="1">
    <citation type="submission" date="2018-10" db="EMBL/GenBank/DDBJ databases">
        <title>Population genomic analysis revealed the cold adaptation of white poplar.</title>
        <authorList>
            <person name="Liu Y.-J."/>
        </authorList>
    </citation>
    <scope>NUCLEOTIDE SEQUENCE [LARGE SCALE GENOMIC DNA]</scope>
    <source>
        <strain evidence="2">PAL-ZL1</strain>
    </source>
</reference>
<accession>A0A4U5Q337</accession>
<gene>
    <name evidence="2" type="ORF">D5086_0000142350</name>
</gene>
<dbReference type="STRING" id="43335.A0A4U5Q337"/>
<comment type="caution">
    <text evidence="2">The sequence shown here is derived from an EMBL/GenBank/DDBJ whole genome shotgun (WGS) entry which is preliminary data.</text>
</comment>